<geneLocation type="plasmid" evidence="2 3">
    <name>unnamed</name>
</geneLocation>
<sequence>MIKPTFKGYKKFKEEAKKNTVQKHIPIKAIHAGLLITPDNKLVKILKVSTRNMELMSNFEMNQVFDKYEDFLMGLEYPIQQVIVSQPVDLTKYIAVQKETLENTQDEIKKQLLKQYIKYADTFTRSRRMIQRQRYLIYSQQIRGSSESDYIEALEELQERTVSIRSDLEHDLELNIEDASNNDIIKYFHTFFDYQSAQIFPVKDDIQQLITGGNE</sequence>
<dbReference type="RefSeq" id="WP_283079040.1">
    <property type="nucleotide sequence ID" value="NZ_CP121672.1"/>
</dbReference>
<evidence type="ECO:0000313" key="2">
    <source>
        <dbReference type="EMBL" id="WFT77104.1"/>
    </source>
</evidence>
<name>A0ABY8J6A4_9BACI</name>
<dbReference type="Pfam" id="PF26593">
    <property type="entry name" value="TraC-like"/>
    <property type="match status" value="1"/>
</dbReference>
<dbReference type="Proteomes" id="UP001221597">
    <property type="component" value="Plasmid unnamed"/>
</dbReference>
<reference evidence="2 3" key="1">
    <citation type="submission" date="2023-04" db="EMBL/GenBank/DDBJ databases">
        <title>Genome sequence of Halobacillus naozhouensis KACC 21980.</title>
        <authorList>
            <person name="Kim S."/>
            <person name="Heo J."/>
            <person name="Kwon S.-W."/>
        </authorList>
    </citation>
    <scope>NUCLEOTIDE SEQUENCE [LARGE SCALE GENOMIC DNA]</scope>
    <source>
        <strain evidence="2 3">KCTC 13234</strain>
        <plasmid evidence="2 3">unnamed</plasmid>
    </source>
</reference>
<evidence type="ECO:0000259" key="1">
    <source>
        <dbReference type="Pfam" id="PF26593"/>
    </source>
</evidence>
<gene>
    <name evidence="2" type="ORF">P9989_21470</name>
</gene>
<feature type="domain" description="TraC-like" evidence="1">
    <location>
        <begin position="38"/>
        <end position="137"/>
    </location>
</feature>
<dbReference type="EMBL" id="CP121672">
    <property type="protein sequence ID" value="WFT77104.1"/>
    <property type="molecule type" value="Genomic_DNA"/>
</dbReference>
<dbReference type="InterPro" id="IPR058596">
    <property type="entry name" value="TraC-like_dom"/>
</dbReference>
<keyword evidence="2" id="KW-0614">Plasmid</keyword>
<protein>
    <recommendedName>
        <fullName evidence="1">TraC-like domain-containing protein</fullName>
    </recommendedName>
</protein>
<proteinExistence type="predicted"/>
<organism evidence="2 3">
    <name type="scientific">Halobacillus naozhouensis</name>
    <dbReference type="NCBI Taxonomy" id="554880"/>
    <lineage>
        <taxon>Bacteria</taxon>
        <taxon>Bacillati</taxon>
        <taxon>Bacillota</taxon>
        <taxon>Bacilli</taxon>
        <taxon>Bacillales</taxon>
        <taxon>Bacillaceae</taxon>
        <taxon>Halobacillus</taxon>
    </lineage>
</organism>
<keyword evidence="3" id="KW-1185">Reference proteome</keyword>
<accession>A0ABY8J6A4</accession>
<evidence type="ECO:0000313" key="3">
    <source>
        <dbReference type="Proteomes" id="UP001221597"/>
    </source>
</evidence>